<keyword evidence="3 5" id="KW-0808">Transferase</keyword>
<comment type="similarity">
    <text evidence="1">Belongs to the glycosyltransferase 2 family.</text>
</comment>
<dbReference type="PANTHER" id="PTHR43685:SF5">
    <property type="entry name" value="GLYCOSYLTRANSFERASE EPSE-RELATED"/>
    <property type="match status" value="1"/>
</dbReference>
<dbReference type="AlphaFoldDB" id="A0A316F2A2"/>
<dbReference type="Proteomes" id="UP000245754">
    <property type="component" value="Unassembled WGS sequence"/>
</dbReference>
<evidence type="ECO:0000256" key="1">
    <source>
        <dbReference type="ARBA" id="ARBA00006739"/>
    </source>
</evidence>
<dbReference type="CDD" id="cd00761">
    <property type="entry name" value="Glyco_tranf_GTA_type"/>
    <property type="match status" value="1"/>
</dbReference>
<reference evidence="5 6" key="1">
    <citation type="submission" date="2018-05" db="EMBL/GenBank/DDBJ databases">
        <title>Genomic Encyclopedia of Type Strains, Phase IV (KMG-V): Genome sequencing to study the core and pangenomes of soil and plant-associated prokaryotes.</title>
        <authorList>
            <person name="Whitman W."/>
        </authorList>
    </citation>
    <scope>NUCLEOTIDE SEQUENCE [LARGE SCALE GENOMIC DNA]</scope>
    <source>
        <strain evidence="5 6">SLV-132</strain>
    </source>
</reference>
<accession>A0A316F2A2</accession>
<evidence type="ECO:0000256" key="2">
    <source>
        <dbReference type="ARBA" id="ARBA00022676"/>
    </source>
</evidence>
<dbReference type="InterPro" id="IPR050834">
    <property type="entry name" value="Glycosyltransf_2"/>
</dbReference>
<dbReference type="RefSeq" id="WP_109581914.1">
    <property type="nucleotide sequence ID" value="NZ_QGGT01000001.1"/>
</dbReference>
<keyword evidence="6" id="KW-1185">Reference proteome</keyword>
<dbReference type="PANTHER" id="PTHR43685">
    <property type="entry name" value="GLYCOSYLTRANSFERASE"/>
    <property type="match status" value="1"/>
</dbReference>
<evidence type="ECO:0000259" key="4">
    <source>
        <dbReference type="Pfam" id="PF00535"/>
    </source>
</evidence>
<dbReference type="SUPFAM" id="SSF53448">
    <property type="entry name" value="Nucleotide-diphospho-sugar transferases"/>
    <property type="match status" value="1"/>
</dbReference>
<evidence type="ECO:0000313" key="5">
    <source>
        <dbReference type="EMBL" id="PWK38305.1"/>
    </source>
</evidence>
<dbReference type="InterPro" id="IPR029044">
    <property type="entry name" value="Nucleotide-diphossugar_trans"/>
</dbReference>
<gene>
    <name evidence="5" type="ORF">C7419_1012200</name>
</gene>
<proteinExistence type="inferred from homology"/>
<dbReference type="InterPro" id="IPR001173">
    <property type="entry name" value="Glyco_trans_2-like"/>
</dbReference>
<protein>
    <submittedName>
        <fullName evidence="5">Glycosyl transferase family 2</fullName>
    </submittedName>
</protein>
<dbReference type="GO" id="GO:0016757">
    <property type="term" value="F:glycosyltransferase activity"/>
    <property type="evidence" value="ECO:0007669"/>
    <property type="project" value="UniProtKB-KW"/>
</dbReference>
<feature type="domain" description="Glycosyltransferase 2-like" evidence="4">
    <location>
        <begin position="7"/>
        <end position="161"/>
    </location>
</feature>
<comment type="caution">
    <text evidence="5">The sequence shown here is derived from an EMBL/GenBank/DDBJ whole genome shotgun (WGS) entry which is preliminary data.</text>
</comment>
<keyword evidence="2" id="KW-0328">Glycosyltransferase</keyword>
<organism evidence="5 6">
    <name type="scientific">Cupriavidus plantarum</name>
    <dbReference type="NCBI Taxonomy" id="942865"/>
    <lineage>
        <taxon>Bacteria</taxon>
        <taxon>Pseudomonadati</taxon>
        <taxon>Pseudomonadota</taxon>
        <taxon>Betaproteobacteria</taxon>
        <taxon>Burkholderiales</taxon>
        <taxon>Burkholderiaceae</taxon>
        <taxon>Cupriavidus</taxon>
    </lineage>
</organism>
<evidence type="ECO:0000313" key="6">
    <source>
        <dbReference type="Proteomes" id="UP000245754"/>
    </source>
</evidence>
<name>A0A316F2A2_9BURK</name>
<sequence length="330" mass="36688">MTAPLVSVVLPVYNGAADVRKAVDSILSQTFGDFELIVINDGSKDNSAEVLESIVDPRIRLFHQENRGLAGTLNRGIGLARGRYIARQDQDDLSHPERFARQVAFLEANPDHGMVGSAAEIWVGDTPTDRAHDHPTNHGALSFELLFNNPFVHSSIMMRKATVDGVGGYTTDPARQPPEDYELWSRMARAARVANLPERLLIYREVPASMSRTGPNPFLERLVLICAENLSMVLGQTTPSREVMDVAALTHSAFHRLSASPNIDRMCTAVREAGRILAAQSPQSDVLERTDVKIQNLRHQHLIRKHNLGWARPFARAVRDFGRRIGILPR</sequence>
<dbReference type="Gene3D" id="3.90.550.10">
    <property type="entry name" value="Spore Coat Polysaccharide Biosynthesis Protein SpsA, Chain A"/>
    <property type="match status" value="1"/>
</dbReference>
<dbReference type="EMBL" id="QGGT01000001">
    <property type="protein sequence ID" value="PWK38305.1"/>
    <property type="molecule type" value="Genomic_DNA"/>
</dbReference>
<dbReference type="Pfam" id="PF00535">
    <property type="entry name" value="Glycos_transf_2"/>
    <property type="match status" value="1"/>
</dbReference>
<evidence type="ECO:0000256" key="3">
    <source>
        <dbReference type="ARBA" id="ARBA00022679"/>
    </source>
</evidence>